<evidence type="ECO:0000256" key="2">
    <source>
        <dbReference type="ARBA" id="ARBA00022801"/>
    </source>
</evidence>
<keyword evidence="2" id="KW-0378">Hydrolase</keyword>
<dbReference type="GO" id="GO:0005524">
    <property type="term" value="F:ATP binding"/>
    <property type="evidence" value="ECO:0007669"/>
    <property type="project" value="UniProtKB-KW"/>
</dbReference>
<dbReference type="AlphaFoldDB" id="W2RM77"/>
<dbReference type="GO" id="GO:0006281">
    <property type="term" value="P:DNA repair"/>
    <property type="evidence" value="ECO:0007669"/>
    <property type="project" value="TreeGrafter"/>
</dbReference>
<dbReference type="PANTHER" id="PTHR45626">
    <property type="entry name" value="TRANSCRIPTION TERMINATION FACTOR 2-RELATED"/>
    <property type="match status" value="1"/>
</dbReference>
<sequence>MESKAIGSGILAFNAGIGKTLSCLLHHYNQYRKKLLAHNARVAAAGSKKEKLPVYKPSIVICPAMVVAVWFTEIQRYFGWHLQIRLNYSDGNEDVITQEQKGFLLSLLAKEAVKQLQSTYKKNDPKTESVIVITSYETFTKRCLKPVKRFKDVINLQREGLIDEREAHAPTIGEILLSTAKAQEGLDETDNLLHMAITNKELVPKITSKTKNQKKSNNSINNQTYKYMNIMRGVFRCIFINEGQKIKNPKSNNNKAIFTAYTDYYWVVSATPMLNRAQDLLGYLTLMWRPSWSVEWHTDSDQESDFWIYKLDKRQEFLEQCKADSALYSTKFKRYATATNDCLFALNPKMFACVINKDLMKGEMAYNVLGTILGIIQFKASSATQFQVNGAVITADDNMKMCQSTMVKIQGSPYKAAVLEALFKALIPHLYLNNSNTDDL</sequence>
<dbReference type="RefSeq" id="XP_008720340.1">
    <property type="nucleotide sequence ID" value="XM_008722118.1"/>
</dbReference>
<evidence type="ECO:0000259" key="4">
    <source>
        <dbReference type="Pfam" id="PF00176"/>
    </source>
</evidence>
<evidence type="ECO:0000313" key="5">
    <source>
        <dbReference type="EMBL" id="ETN36808.1"/>
    </source>
</evidence>
<dbReference type="VEuPathDB" id="FungiDB:HMPREF1541_07795"/>
<gene>
    <name evidence="5" type="ORF">HMPREF1541_07795</name>
</gene>
<dbReference type="GO" id="GO:0008094">
    <property type="term" value="F:ATP-dependent activity, acting on DNA"/>
    <property type="evidence" value="ECO:0007669"/>
    <property type="project" value="TreeGrafter"/>
</dbReference>
<dbReference type="GO" id="GO:0005634">
    <property type="term" value="C:nucleus"/>
    <property type="evidence" value="ECO:0007669"/>
    <property type="project" value="TreeGrafter"/>
</dbReference>
<dbReference type="HOGENOM" id="CLU_623426_0_0_1"/>
<dbReference type="OrthoDB" id="4161576at2759"/>
<dbReference type="Proteomes" id="UP000030752">
    <property type="component" value="Unassembled WGS sequence"/>
</dbReference>
<dbReference type="GeneID" id="19975134"/>
<dbReference type="eggNOG" id="ENOG502T5N1">
    <property type="taxonomic scope" value="Eukaryota"/>
</dbReference>
<dbReference type="Pfam" id="PF00176">
    <property type="entry name" value="SNF2-rel_dom"/>
    <property type="match status" value="1"/>
</dbReference>
<dbReference type="EMBL" id="KB822724">
    <property type="protein sequence ID" value="ETN36808.1"/>
    <property type="molecule type" value="Genomic_DNA"/>
</dbReference>
<proteinExistence type="predicted"/>
<keyword evidence="1" id="KW-0547">Nucleotide-binding</keyword>
<dbReference type="STRING" id="1220924.W2RM77"/>
<accession>W2RM77</accession>
<dbReference type="InterPro" id="IPR050628">
    <property type="entry name" value="SNF2_RAD54_helicase_TF"/>
</dbReference>
<dbReference type="Gene3D" id="3.40.50.10810">
    <property type="entry name" value="Tandem AAA-ATPase domain"/>
    <property type="match status" value="2"/>
</dbReference>
<evidence type="ECO:0000256" key="3">
    <source>
        <dbReference type="ARBA" id="ARBA00022840"/>
    </source>
</evidence>
<dbReference type="GO" id="GO:0016787">
    <property type="term" value="F:hydrolase activity"/>
    <property type="evidence" value="ECO:0007669"/>
    <property type="project" value="UniProtKB-KW"/>
</dbReference>
<dbReference type="InParanoid" id="W2RM77"/>
<reference evidence="5 6" key="1">
    <citation type="submission" date="2013-03" db="EMBL/GenBank/DDBJ databases">
        <title>The Genome Sequence of Phialophora europaea CBS 101466.</title>
        <authorList>
            <consortium name="The Broad Institute Genomics Platform"/>
            <person name="Cuomo C."/>
            <person name="de Hoog S."/>
            <person name="Gorbushina A."/>
            <person name="Walker B."/>
            <person name="Young S.K."/>
            <person name="Zeng Q."/>
            <person name="Gargeya S."/>
            <person name="Fitzgerald M."/>
            <person name="Haas B."/>
            <person name="Abouelleil A."/>
            <person name="Allen A.W."/>
            <person name="Alvarado L."/>
            <person name="Arachchi H.M."/>
            <person name="Berlin A.M."/>
            <person name="Chapman S.B."/>
            <person name="Gainer-Dewar J."/>
            <person name="Goldberg J."/>
            <person name="Griggs A."/>
            <person name="Gujja S."/>
            <person name="Hansen M."/>
            <person name="Howarth C."/>
            <person name="Imamovic A."/>
            <person name="Ireland A."/>
            <person name="Larimer J."/>
            <person name="McCowan C."/>
            <person name="Murphy C."/>
            <person name="Pearson M."/>
            <person name="Poon T.W."/>
            <person name="Priest M."/>
            <person name="Roberts A."/>
            <person name="Saif S."/>
            <person name="Shea T."/>
            <person name="Sisk P."/>
            <person name="Sykes S."/>
            <person name="Wortman J."/>
            <person name="Nusbaum C."/>
            <person name="Birren B."/>
        </authorList>
    </citation>
    <scope>NUCLEOTIDE SEQUENCE [LARGE SCALE GENOMIC DNA]</scope>
    <source>
        <strain evidence="5 6">CBS 101466</strain>
    </source>
</reference>
<name>W2RM77_CYPE1</name>
<feature type="domain" description="SNF2 N-terminal" evidence="4">
    <location>
        <begin position="6"/>
        <end position="292"/>
    </location>
</feature>
<dbReference type="InterPro" id="IPR000330">
    <property type="entry name" value="SNF2_N"/>
</dbReference>
<protein>
    <recommendedName>
        <fullName evidence="4">SNF2 N-terminal domain-containing protein</fullName>
    </recommendedName>
</protein>
<dbReference type="SUPFAM" id="SSF52540">
    <property type="entry name" value="P-loop containing nucleoside triphosphate hydrolases"/>
    <property type="match status" value="1"/>
</dbReference>
<feature type="non-terminal residue" evidence="5">
    <location>
        <position position="440"/>
    </location>
</feature>
<organism evidence="5 6">
    <name type="scientific">Cyphellophora europaea (strain CBS 101466)</name>
    <name type="common">Phialophora europaea</name>
    <dbReference type="NCBI Taxonomy" id="1220924"/>
    <lineage>
        <taxon>Eukaryota</taxon>
        <taxon>Fungi</taxon>
        <taxon>Dikarya</taxon>
        <taxon>Ascomycota</taxon>
        <taxon>Pezizomycotina</taxon>
        <taxon>Eurotiomycetes</taxon>
        <taxon>Chaetothyriomycetidae</taxon>
        <taxon>Chaetothyriales</taxon>
        <taxon>Cyphellophoraceae</taxon>
        <taxon>Cyphellophora</taxon>
    </lineage>
</organism>
<keyword evidence="3" id="KW-0067">ATP-binding</keyword>
<evidence type="ECO:0000313" key="6">
    <source>
        <dbReference type="Proteomes" id="UP000030752"/>
    </source>
</evidence>
<dbReference type="InterPro" id="IPR038718">
    <property type="entry name" value="SNF2-like_sf"/>
</dbReference>
<keyword evidence="6" id="KW-1185">Reference proteome</keyword>
<evidence type="ECO:0000256" key="1">
    <source>
        <dbReference type="ARBA" id="ARBA00022741"/>
    </source>
</evidence>
<dbReference type="InterPro" id="IPR027417">
    <property type="entry name" value="P-loop_NTPase"/>
</dbReference>